<keyword evidence="6 8" id="KW-0378">Hydrolase</keyword>
<evidence type="ECO:0000256" key="6">
    <source>
        <dbReference type="ARBA" id="ARBA00022801"/>
    </source>
</evidence>
<name>A0A5J5KY34_9MICC</name>
<dbReference type="PIRSF" id="PIRSF006356">
    <property type="entry name" value="Arg_deiminase"/>
    <property type="match status" value="1"/>
</dbReference>
<dbReference type="Proteomes" id="UP000325957">
    <property type="component" value="Unassembled WGS sequence"/>
</dbReference>
<organism evidence="10 11">
    <name type="scientific">Kocuria coralli</name>
    <dbReference type="NCBI Taxonomy" id="1461025"/>
    <lineage>
        <taxon>Bacteria</taxon>
        <taxon>Bacillati</taxon>
        <taxon>Actinomycetota</taxon>
        <taxon>Actinomycetes</taxon>
        <taxon>Micrococcales</taxon>
        <taxon>Micrococcaceae</taxon>
        <taxon>Kocuria</taxon>
    </lineage>
</organism>
<dbReference type="NCBIfam" id="NF002381">
    <property type="entry name" value="PRK01388.1"/>
    <property type="match status" value="1"/>
</dbReference>
<dbReference type="OrthoDB" id="9807502at2"/>
<dbReference type="PANTHER" id="PTHR47271">
    <property type="entry name" value="ARGININE DEIMINASE"/>
    <property type="match status" value="1"/>
</dbReference>
<dbReference type="RefSeq" id="WP_158033812.1">
    <property type="nucleotide sequence ID" value="NZ_ML708617.1"/>
</dbReference>
<comment type="pathway">
    <text evidence="2 8">Amino-acid degradation; L-arginine degradation via ADI pathway; carbamoyl phosphate from L-arginine: step 1/2.</text>
</comment>
<dbReference type="InterPro" id="IPR003876">
    <property type="entry name" value="Arg_deiminase"/>
</dbReference>
<comment type="similarity">
    <text evidence="3 8">Belongs to the arginine deiminase family.</text>
</comment>
<evidence type="ECO:0000256" key="4">
    <source>
        <dbReference type="ARBA" id="ARBA00022490"/>
    </source>
</evidence>
<dbReference type="PANTHER" id="PTHR47271:SF3">
    <property type="entry name" value="ARGININE DEIMINASE"/>
    <property type="match status" value="1"/>
</dbReference>
<evidence type="ECO:0000256" key="8">
    <source>
        <dbReference type="HAMAP-Rule" id="MF_00242"/>
    </source>
</evidence>
<protein>
    <recommendedName>
        <fullName evidence="8">Arginine deiminase</fullName>
        <shortName evidence="8">ADI</shortName>
        <ecNumber evidence="8">3.5.3.6</ecNumber>
    </recommendedName>
    <alternativeName>
        <fullName evidence="8">Arginine dihydrolase</fullName>
        <shortName evidence="8">AD</shortName>
    </alternativeName>
</protein>
<proteinExistence type="inferred from homology"/>
<dbReference type="AlphaFoldDB" id="A0A5J5KY34"/>
<dbReference type="GO" id="GO:0019546">
    <property type="term" value="P:L-arginine deiminase pathway"/>
    <property type="evidence" value="ECO:0007669"/>
    <property type="project" value="TreeGrafter"/>
</dbReference>
<dbReference type="SUPFAM" id="SSF55909">
    <property type="entry name" value="Pentein"/>
    <property type="match status" value="1"/>
</dbReference>
<evidence type="ECO:0000256" key="3">
    <source>
        <dbReference type="ARBA" id="ARBA00010206"/>
    </source>
</evidence>
<evidence type="ECO:0000313" key="10">
    <source>
        <dbReference type="EMBL" id="KAA9394210.1"/>
    </source>
</evidence>
<dbReference type="Gene3D" id="1.10.3930.10">
    <property type="entry name" value="Arginine deiminase"/>
    <property type="match status" value="1"/>
</dbReference>
<keyword evidence="5 8" id="KW-0056">Arginine metabolism</keyword>
<dbReference type="EC" id="3.5.3.6" evidence="8"/>
<dbReference type="Pfam" id="PF02274">
    <property type="entry name" value="ADI"/>
    <property type="match status" value="1"/>
</dbReference>
<reference evidence="10 11" key="1">
    <citation type="submission" date="2019-05" db="EMBL/GenBank/DDBJ databases">
        <title>Kocuria coralli sp. nov., a novel actinobacterium isolated from coral reef seawater.</title>
        <authorList>
            <person name="Li J."/>
        </authorList>
    </citation>
    <scope>NUCLEOTIDE SEQUENCE [LARGE SCALE GENOMIC DNA]</scope>
    <source>
        <strain evidence="10 11">SCSIO 13007</strain>
    </source>
</reference>
<dbReference type="Gene3D" id="3.75.10.10">
    <property type="entry name" value="L-arginine/glycine Amidinotransferase, Chain A"/>
    <property type="match status" value="1"/>
</dbReference>
<accession>A0A5J5KY34</accession>
<dbReference type="GO" id="GO:0005737">
    <property type="term" value="C:cytoplasm"/>
    <property type="evidence" value="ECO:0007669"/>
    <property type="project" value="UniProtKB-SubCell"/>
</dbReference>
<evidence type="ECO:0000256" key="2">
    <source>
        <dbReference type="ARBA" id="ARBA00005213"/>
    </source>
</evidence>
<dbReference type="HAMAP" id="MF_00242">
    <property type="entry name" value="Arg_deiminase"/>
    <property type="match status" value="1"/>
</dbReference>
<keyword evidence="11" id="KW-1185">Reference proteome</keyword>
<dbReference type="EMBL" id="SZWF01000008">
    <property type="protein sequence ID" value="KAA9394210.1"/>
    <property type="molecule type" value="Genomic_DNA"/>
</dbReference>
<gene>
    <name evidence="8" type="primary">arcA</name>
    <name evidence="10" type="ORF">FCK90_08140</name>
</gene>
<keyword evidence="4 8" id="KW-0963">Cytoplasm</keyword>
<sequence>MTSAQNPAPSFGVHSEVGQLRRVLVCEPSLAHHRLTPSNSHELLFDDVLWVARAREDHRAFVAHLMAEGVEVCELHDVLAATLAEPGARDWVLDRKVTPDDVGLLLVDEVRGFLEGLDDRTLAEHLIGGLAVHDLPESAWTLSLDRATPAGAPTSYVMPPLPNMLYTRDTTTWVGEALTLNPLYWPARRNETLLMKAVYEFHPQFMQASRNIVWGDPERDWGPATVEGGDVLVLGGGVVVIGMSERTSQQAITQVAARLFDTGQAERVIVAGMPRMRAAMHLDTILTFADRDVVTVYRSIVDDIRPFTLRPGLQNGLHVTAESEPLLDVIARAIGTDQLRVVDTGGDAYSTERQQWDSANNVVALRPGEVFAYDRNTVTNDLLTQAGITVHTIAGAELGRGRGGGHCMTGPLLRDPVS</sequence>
<comment type="caution">
    <text evidence="10">The sequence shown here is derived from an EMBL/GenBank/DDBJ whole genome shotgun (WGS) entry which is preliminary data.</text>
</comment>
<dbReference type="PRINTS" id="PR01466">
    <property type="entry name" value="ARGDEIMINASE"/>
</dbReference>
<dbReference type="GO" id="GO:0016990">
    <property type="term" value="F:arginine deiminase activity"/>
    <property type="evidence" value="ECO:0007669"/>
    <property type="project" value="UniProtKB-UniRule"/>
</dbReference>
<comment type="subcellular location">
    <subcellularLocation>
        <location evidence="1 8">Cytoplasm</location>
    </subcellularLocation>
</comment>
<evidence type="ECO:0000313" key="11">
    <source>
        <dbReference type="Proteomes" id="UP000325957"/>
    </source>
</evidence>
<comment type="catalytic activity">
    <reaction evidence="7 8">
        <text>L-arginine + H2O = L-citrulline + NH4(+)</text>
        <dbReference type="Rhea" id="RHEA:19597"/>
        <dbReference type="ChEBI" id="CHEBI:15377"/>
        <dbReference type="ChEBI" id="CHEBI:28938"/>
        <dbReference type="ChEBI" id="CHEBI:32682"/>
        <dbReference type="ChEBI" id="CHEBI:57743"/>
        <dbReference type="EC" id="3.5.3.6"/>
    </reaction>
</comment>
<evidence type="ECO:0000256" key="7">
    <source>
        <dbReference type="ARBA" id="ARBA00049429"/>
    </source>
</evidence>
<dbReference type="UniPathway" id="UPA00254">
    <property type="reaction ID" value="UER00364"/>
</dbReference>
<evidence type="ECO:0000256" key="9">
    <source>
        <dbReference type="PIRSR" id="PIRSR006356-1"/>
    </source>
</evidence>
<evidence type="ECO:0000256" key="5">
    <source>
        <dbReference type="ARBA" id="ARBA00022503"/>
    </source>
</evidence>
<evidence type="ECO:0000256" key="1">
    <source>
        <dbReference type="ARBA" id="ARBA00004496"/>
    </source>
</evidence>
<feature type="active site" description="Amidino-cysteine intermediate" evidence="8 9">
    <location>
        <position position="407"/>
    </location>
</feature>